<dbReference type="EnsemblPlants" id="OPUNC02G24180.1">
    <property type="protein sequence ID" value="OPUNC02G24180.1"/>
    <property type="gene ID" value="OPUNC02G24180"/>
</dbReference>
<dbReference type="HOGENOM" id="CLU_2744371_0_0_1"/>
<protein>
    <submittedName>
        <fullName evidence="2">Uncharacterized protein</fullName>
    </submittedName>
</protein>
<dbReference type="AlphaFoldDB" id="A0A0E0K351"/>
<dbReference type="Gramene" id="OPUNC02G24180.1">
    <property type="protein sequence ID" value="OPUNC02G24180.1"/>
    <property type="gene ID" value="OPUNC02G24180"/>
</dbReference>
<evidence type="ECO:0000256" key="1">
    <source>
        <dbReference type="SAM" id="MobiDB-lite"/>
    </source>
</evidence>
<reference evidence="2" key="1">
    <citation type="submission" date="2015-04" db="UniProtKB">
        <authorList>
            <consortium name="EnsemblPlants"/>
        </authorList>
    </citation>
    <scope>IDENTIFICATION</scope>
</reference>
<feature type="region of interest" description="Disordered" evidence="1">
    <location>
        <begin position="1"/>
        <end position="22"/>
    </location>
</feature>
<organism evidence="2">
    <name type="scientific">Oryza punctata</name>
    <name type="common">Red rice</name>
    <dbReference type="NCBI Taxonomy" id="4537"/>
    <lineage>
        <taxon>Eukaryota</taxon>
        <taxon>Viridiplantae</taxon>
        <taxon>Streptophyta</taxon>
        <taxon>Embryophyta</taxon>
        <taxon>Tracheophyta</taxon>
        <taxon>Spermatophyta</taxon>
        <taxon>Magnoliopsida</taxon>
        <taxon>Liliopsida</taxon>
        <taxon>Poales</taxon>
        <taxon>Poaceae</taxon>
        <taxon>BOP clade</taxon>
        <taxon>Oryzoideae</taxon>
        <taxon>Oryzeae</taxon>
        <taxon>Oryzinae</taxon>
        <taxon>Oryza</taxon>
    </lineage>
</organism>
<evidence type="ECO:0000313" key="2">
    <source>
        <dbReference type="EnsemblPlants" id="OPUNC02G24180.1"/>
    </source>
</evidence>
<keyword evidence="3" id="KW-1185">Reference proteome</keyword>
<reference evidence="2" key="2">
    <citation type="submission" date="2018-05" db="EMBL/GenBank/DDBJ databases">
        <title>OpunRS2 (Oryza punctata Reference Sequence Version 2).</title>
        <authorList>
            <person name="Zhang J."/>
            <person name="Kudrna D."/>
            <person name="Lee S."/>
            <person name="Talag J."/>
            <person name="Welchert J."/>
            <person name="Wing R.A."/>
        </authorList>
    </citation>
    <scope>NUCLEOTIDE SEQUENCE [LARGE SCALE GENOMIC DNA]</scope>
</reference>
<dbReference type="Proteomes" id="UP000026962">
    <property type="component" value="Chromosome 2"/>
</dbReference>
<accession>A0A0E0K351</accession>
<name>A0A0E0K351_ORYPU</name>
<sequence length="71" mass="7304">MGGAAGLRRRLTGGGGAQFYGDERPLAGFGAKERIVGLALALALAKPMEVAAQLVVNQRGGVTQPKLEDLI</sequence>
<evidence type="ECO:0000313" key="3">
    <source>
        <dbReference type="Proteomes" id="UP000026962"/>
    </source>
</evidence>
<proteinExistence type="predicted"/>